<reference evidence="2 3" key="1">
    <citation type="submission" date="2015-08" db="EMBL/GenBank/DDBJ databases">
        <title>Next Generation Sequencing and Analysis of the Genome of Puccinia sorghi L Schw, the Causal Agent of Maize Common Rust.</title>
        <authorList>
            <person name="Rochi L."/>
            <person name="Burguener G."/>
            <person name="Darino M."/>
            <person name="Turjanski A."/>
            <person name="Kreff E."/>
            <person name="Dieguez M.J."/>
            <person name="Sacco F."/>
        </authorList>
    </citation>
    <scope>NUCLEOTIDE SEQUENCE [LARGE SCALE GENOMIC DNA]</scope>
    <source>
        <strain evidence="2 3">RO10H11247</strain>
    </source>
</reference>
<dbReference type="OrthoDB" id="10616740at2759"/>
<evidence type="ECO:0000313" key="3">
    <source>
        <dbReference type="Proteomes" id="UP000037035"/>
    </source>
</evidence>
<accession>A0A0L6VNV5</accession>
<protein>
    <submittedName>
        <fullName evidence="2">Uncharacterized protein</fullName>
    </submittedName>
</protein>
<evidence type="ECO:0000313" key="2">
    <source>
        <dbReference type="EMBL" id="KNZ62379.1"/>
    </source>
</evidence>
<evidence type="ECO:0000256" key="1">
    <source>
        <dbReference type="SAM" id="MobiDB-lite"/>
    </source>
</evidence>
<comment type="caution">
    <text evidence="2">The sequence shown here is derived from an EMBL/GenBank/DDBJ whole genome shotgun (WGS) entry which is preliminary data.</text>
</comment>
<name>A0A0L6VNV5_9BASI</name>
<dbReference type="VEuPathDB" id="FungiDB:VP01_12787g1"/>
<feature type="region of interest" description="Disordered" evidence="1">
    <location>
        <begin position="44"/>
        <end position="90"/>
    </location>
</feature>
<feature type="compositionally biased region" description="Acidic residues" evidence="1">
    <location>
        <begin position="80"/>
        <end position="89"/>
    </location>
</feature>
<dbReference type="Proteomes" id="UP000037035">
    <property type="component" value="Unassembled WGS sequence"/>
</dbReference>
<feature type="non-terminal residue" evidence="2">
    <location>
        <position position="1"/>
    </location>
</feature>
<sequence>LRSYRVATETGKVINSKHLKFLDFPASDEKMSDLNIDEDWIEPEPNILEYEPEKDQSETVTLEEGDSINPKVSRPKSEPDSEAEDEDFIEQTLVPEARILRDRTLKIKPIKYSYLTGDPDSF</sequence>
<dbReference type="AlphaFoldDB" id="A0A0L6VNV5"/>
<organism evidence="2 3">
    <name type="scientific">Puccinia sorghi</name>
    <dbReference type="NCBI Taxonomy" id="27349"/>
    <lineage>
        <taxon>Eukaryota</taxon>
        <taxon>Fungi</taxon>
        <taxon>Dikarya</taxon>
        <taxon>Basidiomycota</taxon>
        <taxon>Pucciniomycotina</taxon>
        <taxon>Pucciniomycetes</taxon>
        <taxon>Pucciniales</taxon>
        <taxon>Pucciniaceae</taxon>
        <taxon>Puccinia</taxon>
    </lineage>
</organism>
<dbReference type="EMBL" id="LAVV01003095">
    <property type="protein sequence ID" value="KNZ62379.1"/>
    <property type="molecule type" value="Genomic_DNA"/>
</dbReference>
<proteinExistence type="predicted"/>
<keyword evidence="3" id="KW-1185">Reference proteome</keyword>
<gene>
    <name evidence="2" type="ORF">VP01_12787g1</name>
</gene>